<feature type="region of interest" description="N-terminal hotdog fold" evidence="10">
    <location>
        <begin position="2837"/>
        <end position="2966"/>
    </location>
</feature>
<dbReference type="Pfam" id="PF02801">
    <property type="entry name" value="Ketoacyl-synt_C"/>
    <property type="match status" value="3"/>
</dbReference>
<dbReference type="Gene3D" id="3.10.129.110">
    <property type="entry name" value="Polyketide synthase dehydratase"/>
    <property type="match status" value="2"/>
</dbReference>
<keyword evidence="5" id="KW-0963">Cytoplasm</keyword>
<dbReference type="InterPro" id="IPR020806">
    <property type="entry name" value="PKS_PP-bd"/>
</dbReference>
<dbReference type="InterPro" id="IPR020841">
    <property type="entry name" value="PKS_Beta-ketoAc_synthase_dom"/>
</dbReference>
<dbReference type="Pfam" id="PF00975">
    <property type="entry name" value="Thioesterase"/>
    <property type="match status" value="1"/>
</dbReference>
<feature type="compositionally biased region" description="Low complexity" evidence="11">
    <location>
        <begin position="2055"/>
        <end position="2065"/>
    </location>
</feature>
<evidence type="ECO:0000256" key="8">
    <source>
        <dbReference type="ARBA" id="ARBA00022737"/>
    </source>
</evidence>
<feature type="domain" description="Ketosynthase family 3 (KS3)" evidence="13">
    <location>
        <begin position="3726"/>
        <end position="4158"/>
    </location>
</feature>
<dbReference type="Gene3D" id="3.30.70.3290">
    <property type="match status" value="1"/>
</dbReference>
<dbReference type="InterPro" id="IPR054514">
    <property type="entry name" value="RhiE-like_linker"/>
</dbReference>
<dbReference type="FunFam" id="3.40.47.10:FF:000019">
    <property type="entry name" value="Polyketide synthase type I"/>
    <property type="match status" value="2"/>
</dbReference>
<dbReference type="InterPro" id="IPR049551">
    <property type="entry name" value="PKS_DH_C"/>
</dbReference>
<dbReference type="Gene3D" id="3.40.50.1820">
    <property type="entry name" value="alpha/beta hydrolase"/>
    <property type="match status" value="1"/>
</dbReference>
<dbReference type="SUPFAM" id="SSF47336">
    <property type="entry name" value="ACP-like"/>
    <property type="match status" value="5"/>
</dbReference>
<dbReference type="Proteomes" id="UP000036061">
    <property type="component" value="Chromosome"/>
</dbReference>
<dbReference type="Pfam" id="PF08659">
    <property type="entry name" value="KR"/>
    <property type="match status" value="2"/>
</dbReference>
<dbReference type="PROSITE" id="PS50075">
    <property type="entry name" value="CARRIER"/>
    <property type="match status" value="4"/>
</dbReference>
<dbReference type="SMART" id="SM01294">
    <property type="entry name" value="PKS_PP_betabranch"/>
    <property type="match status" value="3"/>
</dbReference>
<dbReference type="InterPro" id="IPR013217">
    <property type="entry name" value="Methyltransf_12"/>
</dbReference>
<dbReference type="InterPro" id="IPR018201">
    <property type="entry name" value="Ketoacyl_synth_AS"/>
</dbReference>
<feature type="domain" description="Carrier" evidence="12">
    <location>
        <begin position="312"/>
        <end position="386"/>
    </location>
</feature>
<dbReference type="Gene3D" id="3.40.50.720">
    <property type="entry name" value="NAD(P)-binding Rossmann-like Domain"/>
    <property type="match status" value="2"/>
</dbReference>
<dbReference type="Pfam" id="PF00109">
    <property type="entry name" value="ketoacyl-synt"/>
    <property type="match status" value="3"/>
</dbReference>
<evidence type="ECO:0000313" key="15">
    <source>
        <dbReference type="EMBL" id="AWX58461.1"/>
    </source>
</evidence>
<dbReference type="GO" id="GO:0031177">
    <property type="term" value="F:phosphopantetheine binding"/>
    <property type="evidence" value="ECO:0007669"/>
    <property type="project" value="InterPro"/>
</dbReference>
<dbReference type="InterPro" id="IPR001031">
    <property type="entry name" value="Thioesterase"/>
</dbReference>
<dbReference type="InterPro" id="IPR006162">
    <property type="entry name" value="Ppantetheine_attach_site"/>
</dbReference>
<dbReference type="Pfam" id="PF00550">
    <property type="entry name" value="PP-binding"/>
    <property type="match status" value="4"/>
</dbReference>
<dbReference type="InterPro" id="IPR036736">
    <property type="entry name" value="ACP-like_sf"/>
</dbReference>
<evidence type="ECO:0000259" key="13">
    <source>
        <dbReference type="PROSITE" id="PS52004"/>
    </source>
</evidence>
<dbReference type="Pfam" id="PF14765">
    <property type="entry name" value="PS-DH"/>
    <property type="match status" value="2"/>
</dbReference>
<dbReference type="CDD" id="cd08953">
    <property type="entry name" value="KR_2_SDR_x"/>
    <property type="match status" value="2"/>
</dbReference>
<proteinExistence type="predicted"/>
<dbReference type="InterPro" id="IPR049900">
    <property type="entry name" value="PKS_mFAS_DH"/>
</dbReference>
<dbReference type="SUPFAM" id="SSF53901">
    <property type="entry name" value="Thiolase-like"/>
    <property type="match status" value="3"/>
</dbReference>
<evidence type="ECO:0000256" key="5">
    <source>
        <dbReference type="ARBA" id="ARBA00022490"/>
    </source>
</evidence>
<dbReference type="GO" id="GO:0006633">
    <property type="term" value="P:fatty acid biosynthetic process"/>
    <property type="evidence" value="ECO:0007669"/>
    <property type="project" value="InterPro"/>
</dbReference>
<dbReference type="InterPro" id="IPR057326">
    <property type="entry name" value="KR_dom"/>
</dbReference>
<feature type="active site" description="Proton donor; for dehydratase activity" evidence="10">
    <location>
        <position position="190"/>
    </location>
</feature>
<evidence type="ECO:0000256" key="6">
    <source>
        <dbReference type="ARBA" id="ARBA00022553"/>
    </source>
</evidence>
<dbReference type="InterPro" id="IPR032821">
    <property type="entry name" value="PKS_assoc"/>
</dbReference>
<dbReference type="SMART" id="SM00825">
    <property type="entry name" value="PKS_KS"/>
    <property type="match status" value="3"/>
</dbReference>
<dbReference type="EMBL" id="CP030117">
    <property type="protein sequence ID" value="AWX58461.1"/>
    <property type="molecule type" value="Genomic_DNA"/>
</dbReference>
<dbReference type="GO" id="GO:0005737">
    <property type="term" value="C:cytoplasm"/>
    <property type="evidence" value="ECO:0007669"/>
    <property type="project" value="UniProtKB-SubCell"/>
</dbReference>
<protein>
    <submittedName>
        <fullName evidence="15">SDR family NAD(P)-dependent oxidoreductase</fullName>
    </submittedName>
</protein>
<accession>A0A2Z4MQ23</accession>
<gene>
    <name evidence="15" type="ORF">AB432_026975</name>
</gene>
<feature type="region of interest" description="C-terminal hotdog fold" evidence="10">
    <location>
        <begin position="2981"/>
        <end position="3138"/>
    </location>
</feature>
<feature type="domain" description="PKS/mFAS DH" evidence="14">
    <location>
        <begin position="1"/>
        <end position="276"/>
    </location>
</feature>
<dbReference type="UniPathway" id="UPA01003"/>
<dbReference type="GO" id="GO:0004315">
    <property type="term" value="F:3-oxoacyl-[acyl-carrier-protein] synthase activity"/>
    <property type="evidence" value="ECO:0007669"/>
    <property type="project" value="InterPro"/>
</dbReference>
<dbReference type="Pfam" id="PF22621">
    <property type="entry name" value="CurL-like_PKS_C"/>
    <property type="match status" value="1"/>
</dbReference>
<dbReference type="SMART" id="SM00826">
    <property type="entry name" value="PKS_DH"/>
    <property type="match status" value="1"/>
</dbReference>
<dbReference type="Gene3D" id="3.40.47.10">
    <property type="match status" value="3"/>
</dbReference>
<evidence type="ECO:0000256" key="3">
    <source>
        <dbReference type="ARBA" id="ARBA00004789"/>
    </source>
</evidence>
<keyword evidence="4" id="KW-0596">Phosphopantetheine</keyword>
<dbReference type="SUPFAM" id="SSF51735">
    <property type="entry name" value="NAD(P)-binding Rossmann-fold domains"/>
    <property type="match status" value="3"/>
</dbReference>
<feature type="region of interest" description="Disordered" evidence="11">
    <location>
        <begin position="401"/>
        <end position="437"/>
    </location>
</feature>
<feature type="active site" description="Proton acceptor; for dehydratase activity" evidence="10">
    <location>
        <position position="2868"/>
    </location>
</feature>
<feature type="compositionally biased region" description="Polar residues" evidence="11">
    <location>
        <begin position="1140"/>
        <end position="1150"/>
    </location>
</feature>
<evidence type="ECO:0000256" key="9">
    <source>
        <dbReference type="ARBA" id="ARBA00023268"/>
    </source>
</evidence>
<evidence type="ECO:0000313" key="16">
    <source>
        <dbReference type="Proteomes" id="UP000036061"/>
    </source>
</evidence>
<dbReference type="Pfam" id="PF08242">
    <property type="entry name" value="Methyltransf_12"/>
    <property type="match status" value="1"/>
</dbReference>
<reference evidence="15 16" key="1">
    <citation type="journal article" date="2015" name="Genome Announc.">
        <title>Draft Genome Sequence of Brevibacillus brevis DZQ7, a Plant Growth-Promoting Rhizobacterium with Broad-Spectrum Antimicrobial Activity.</title>
        <authorList>
            <person name="Hou Q."/>
            <person name="Wang C."/>
            <person name="Hou X."/>
            <person name="Xia Z."/>
            <person name="Ye J."/>
            <person name="Liu K."/>
            <person name="Liu H."/>
            <person name="Wang J."/>
            <person name="Guo H."/>
            <person name="Yu X."/>
            <person name="Yang Y."/>
            <person name="Du B."/>
            <person name="Ding Y."/>
        </authorList>
    </citation>
    <scope>NUCLEOTIDE SEQUENCE [LARGE SCALE GENOMIC DNA]</scope>
    <source>
        <strain evidence="15 16">DZQ7</strain>
    </source>
</reference>
<feature type="domain" description="PKS/mFAS DH" evidence="14">
    <location>
        <begin position="2837"/>
        <end position="3138"/>
    </location>
</feature>
<dbReference type="InterPro" id="IPR049552">
    <property type="entry name" value="PKS_DH_N"/>
</dbReference>
<feature type="compositionally biased region" description="Basic and acidic residues" evidence="11">
    <location>
        <begin position="2068"/>
        <end position="2079"/>
    </location>
</feature>
<dbReference type="PROSITE" id="PS00012">
    <property type="entry name" value="PHOSPHOPANTETHEINE"/>
    <property type="match status" value="3"/>
</dbReference>
<dbReference type="InterPro" id="IPR029063">
    <property type="entry name" value="SAM-dependent_MTases_sf"/>
</dbReference>
<dbReference type="GO" id="GO:0071770">
    <property type="term" value="P:DIM/DIP cell wall layer assembly"/>
    <property type="evidence" value="ECO:0007669"/>
    <property type="project" value="TreeGrafter"/>
</dbReference>
<dbReference type="Pfam" id="PF22336">
    <property type="entry name" value="RhiE-like_linker"/>
    <property type="match status" value="2"/>
</dbReference>
<feature type="compositionally biased region" description="Basic and acidic residues" evidence="11">
    <location>
        <begin position="408"/>
        <end position="421"/>
    </location>
</feature>
<feature type="domain" description="Carrier" evidence="12">
    <location>
        <begin position="4366"/>
        <end position="4440"/>
    </location>
</feature>
<sequence length="4771" mass="526104">MKEQFLLSGDHPILSNHKVFGQELLPGPAYVDLIYQAFRDNGYDWRELELCHVSIYHPLAVGHDYEVLIDIVVEEKEAGCWSIVVEGRESRDGAVSPEAKRYADAQMRKIQPVPFDKTINLGQAINQAEASVDLEEAYAQFRALGLIHTGMMKAEGHTFQTSTGVLIELALDRNSRDSAEDVLFHPTLLDASCVGASLLLRALVGEEQQLFLPLYFESFRAEQLIQERCYTQVLTPSVQRKNELLSMTLELFDSKGCKVAEMKNYTMKLVRAASGISSSAVSGDGDDPSVTEPAPAPVKQGHALSGERTPTVQAAAFLAGILAERLDMAEADLDPNAGYYEMGMDSSGLLEMVKRIEAKVGAALPPTLLFEYTTIADLSVYLAEQYASAFADESFAPVPGDGINAPRSHLDEHPDNRKKPADSSNRSEASTSQEEDIAIIGMSGRFPGASDLREFWQNLKDGKDCISEIPPSRWDWKQFENLKSPSGKGVSRWGGFIDDPDCFDAPFFRISPREAEIIDPQERIFLETCWEAIEDAGYRPSTLVTPRGPNKRNLVGVFAGVMHKDYALLGAELMAQGLLFPLSLSHSYVANRVSYSLNFHGPSLAVDTLCSASLTAVHMAVESIRRGECEAAIAGGVNLTLHPGKYKTFGMANMHSSDGYCRTFGKDGDGFTSGEGIGAVVLKPLSAAVKDGDQIYAVIKGSSINHVGAVSGITVPSPVAQAELIEDCLNKVNIHPRTISYLEAHGTGTSLGDPIEIQGLVKAYSRYTDDRQYCAIGSVKSNVGHGESAAGVCGLIKVALQMHHKTLVPSLHSAETNPYIDFEQSPFYIQRQLEQWEQPRVTEAGKETVYPRRAGISSFGAYGSNAHIILEEWVPQPSSASGEPSAVIVPLSAKNEDRLKAYADRLARFLADEAGCVASVKEMESQSGLEANILRMVSTVLKVDEQDIDFDQDWSEYGMETAHLSAVRDELLREYEIETDSIDWYEIRSISDAAESLHLILNRNRHAEGGASQEMSLSSIAYTLQTGREAMEERVVFLVSSIRELVEKLKAYADGKPSVPNCWKGQLKKKSSVSADVAKADDRWFTEGKMAEIAQSWAQGSDIEWGRLYRTDKPRKMHLPAYPFAKNRYWLPVAPKPQDSLPSAVQQVGSTAKAASPTSPQGESSAVIQASNRNAENDANQRIVEADTGTGSQDMLRQFTPVWDTFAVETEGDYFPAVTERIAVFGLCNERFAQIQALYPGSVHFGNDEDVSVADIKRKISGFEDIGHFIWVVRDPAAIDGGVDDALITAHNQTTLSCFRFIQSLLQSGYGSRSVGLTVITTQAQAVSKKDSIKPAQAGVHGLIGSLAKEYPNWMIRLIDLESDSKWPVSEMFRIPADRRGGAAVYRGREWHRMQLIPTILPAPKAPVYRNGGVYVVIGGAGGIGMVWSEYMIRTYQAQIVWIGRSPMNDAIRTKIHSLSDRGPEIRYWSADASDIHSLSQAYAEIKQRFGSVNGVVHSAMVLNEYSLAEMDEVAFQAALSAKVDVSVRMAQVFREERLDFVLFFSSLISLIKNPQQAHYAAGCVFKDALAHLLAQQWSCSVKVLNWGFWSSDKVEDTEKYRLLQELGIGLIEPKEAMQAIERVLAQPQLQLAVMKTTKQIPVESMNPKEEMKALAAGQRSAEAGRSLPAASKRPDIGQMKRENAEKTDEMNGLLGRLLFVQLRQTGVFASGTFDLKQAMAAAGIAEEMYTEWLSQSVAILVEQGLLSRRGQLLSVTVTANTDHGAVWEQWGQHTAKWREDEKTRAQIVLVETTLKSLPAVLTGKSAATDVLFPNSSMELVEGIYKSNPVADYFNDVVAEAALHVVRQRVQENPKAQIRILEIGAGTGGTSAGVLAKLALYKTHIAEYCYTDLSKMFLLHAQKEYGPSYPFLTYRTFNVEQALAQQGVDAGQYDLVIAANVLHATRNMRTTVRNAKAALKPGGWLLLNEISNSALFTHLTFGLLEGWWLYDDPGIRIPGSPALSPESWQQLLEREGFSAIGFLAQDHHDLGQQIVAAQSDGIIRQPRWEQRKGISAQQSASQSVSTLTKERNDAAHTDSRREIEDSLFALNEQMLQDEIKSLIASQLAETLKLDASSLDMDDSFADYGLDSISGVHIVNTLNERLQIEMKTTILFDYSSINQLAGYLLSAHKEAVVSAFSDRLAAVYEQGSIPLEREEQAVHFESLQTKASAQPAEAAASVRATEAAVKEPIAIIGMSGRFAKSNTLDELWEHLAQGHDLVEEVTRWDLSKYAPKGKPYCNHGSFLDEIDKFDPSFFNISGLEATYMDPQQRMFLEESWKALEDSGYAGQSVEGRACGVYVGYNIGDYVHHIGDNSPPQAMWGNAPSIIPARIAYYLNLQGPAVTVDTACSSSLVSIHLACQGLWTGETEMALAGGVFVQTTPTFYINSNRAGMLSPSGKCHTFDNRADGFVPGEGVGVVVLKRLKDAIADGDHIHGVIKGSGINQDGTTNGITAPSANSQERLEKSVYDRFAIHPEQIQMVEAHGTGTRLGDPIEFEALNSAFSHYTDKKQFCAIGTIKTNIGHTTAAAGVASVFKILLSLRNQQIPPSLHYETGNAHIKFSSSPFYVNTEIKDWAVPPGSRRIAATSSFGFSGTNAHMVIEEAPDTLRMHASRPFYLITLSARSREQLKQQAERLLEHCQRVPDIDAGNISYTLLVGRRHMNHRLACIVKDAEELKQLLSNWLSRGKMAQVYVSELAENDVREQQSLKRFGNAAIESCQTCMNPGLYLEHLSTAAELYVQGYALNYSQLFAGDSYSRVPLPTYPFAKERYWVSDNDYPPQDPQRREPMKASSESLPLNLQRTSLKDSSGLLFQTVLTGTEFFLTDHSVRGRKVLPAVAYLEMARAAVTAACEKGSGTPTSPVLLRHIGWVQPIVVEDRSVTVNIHLQRNSEADFFFEIYTEASGHPEGRTVHCQGTAALDESVQVPHIELLEELQARCDVGLITGAQCYDMLGRLDMDYGPGHRAIDRIQVGKGELLGRLEIAASALSTLEHYVLHPGMIDSALQASIGMAALPLDSGVGTGSEAALRPGLPYALDRLVILGPSTAVMWAWIRRSSGSTATGAIQKLDIDIYDEHGKRCAILQGLSSRQLEAEVEVAMAMEEDAPLLWNPAWAERNDEDRSEARIITRRYMYLLEENQSMNAQLARAFPEAVCKVLKAEGQVIEERYVGYAEQLMVDIQKILKDKLGGQSLIQLLIPASGEQQLYAGLAGMLKTAHLENPNVWCQLIEFDACVSSEQLLSFLEIDGRHPSVSHIRYEGNRRYEAVIEGLNASDVAVDAPWKDRGVYLITGGAGGLGLIFAQDIARKSREAAIILTGRSELDRNRRSQLEMIQELGAHVEYHTADVRKESDMAALMSGIVARHGRLNGILHAAGMKKDSFLIHKTTDDLIAVLGPKVDGLIALDKATSGLELDFFVLFSSLSGCFGNYGQADYAAANGFMDAFAAYRNELVAAGHRQGHTLSVNWPLWQEGGMTVDPATEAMMEQRSGMKAIQSHQGIQALYAALASGKHQVAVMNMALSTTPLMEELATAQQAPAAEWQSDRDNPLGPDELYERTMHYLRETLSSYIRIPLHRMDAKTSFSKFGIDSIMAMQLTAQLENELGSLPKTLFFEYENIQALCEYLIGHYEPKLRRVLAPELTQVIPKAASPVIAAAHLSVTPAPVATKPALKQATLIREEISERQPASDIAIIGLSGRYPGAEDLDQFWDNLKSGKDCIEEIPAVRWQSGKYYDPEKGKPGKSYCQWGGFLKDIDQFDPIFFQLSPLEASYISPQERLFLESVWNTLEQAGYTSQTLEHEYGSKVGVYAGCMYNHYHLLNNDPAKEPLFALSSYSSIANRVSHFFNFKGPSIAVDTMCSSSAVAIHMACESLRKGECELAIAGGVNLSLHPQKYVGLSMSRLAGSHPGSRSFADGDGYLPSEGVGSVLLKPLVKAIEDGDSILAVIKSTAVNHGGQTNGYGAPNPNAQAQLMEESMRQADIKPESISYIECAANGSSIGDAVEMAAMNKVYRSHSGMKRALPIGSVKSNIGHGEAASGIAQLTKVVLQLKHRQLVPTLGSDTALNPNLRLEETNFRIQRHLEDWQQTENEAPHGGKFPLRAAISSFGAGGTNAHLIVEEYVPPAEEPSVQETGNQLLILSAKSRERLKEAVYHVRQYVKRNEELSLDDLAYTLQVGRESMDFRLAVTASSREELMAALSYYLDDTGSSDIPLSGSFGLYEGNAGGPPDDMLRLLSGKNGQLYLKHLMDELDVEKLAIYWSKGGDMDWRELYRSRRKGRIVPLLTYPFVKQRCWLEIQPEAGLERTEAEMGKNDEMSAQKAQLAMNGNDVKTIVLNSVALLLGMMPTEIQTDKRLMYYGLSSLHLAQLLAGLQKVAAPSMELPDLLTCETIQDLIDKVQANFPPEIDDLHVDGSFLEENFNQQIIRLNSITDGRPVFWIHGASGSVEVYRFLAAYAKRPFYGIQSFSGTGDEAPEGIVAIASHYVRLIKAIQPEGPYDLGGYSLGGMLAYEMTRQLQEAGETVSSLVMLDTMFSPEVQRTTLDQNSIALQTVNMALAAVHGIASTDEKGLLIHRDEIDCDNGFDVFFERLTELAEHRGLDIPKRLLEKQFERQFSMQQRYRLIDYKLLPLPRPDEVTCYYFRNQSGVFMGSWEPYLTAKEGAVPFDHLPYWEEWVRQIPQAYVMDVEASTHMTMLEDEAARQTIYAFCEKLYGKRPLSARFFQSFYKQHAMFV</sequence>
<dbReference type="SUPFAM" id="SSF53335">
    <property type="entry name" value="S-adenosyl-L-methionine-dependent methyltransferases"/>
    <property type="match status" value="1"/>
</dbReference>
<feature type="region of interest" description="N-terminal hotdog fold" evidence="10">
    <location>
        <begin position="1"/>
        <end position="110"/>
    </location>
</feature>
<dbReference type="Gene3D" id="3.40.50.150">
    <property type="entry name" value="Vaccinia Virus protein VP39"/>
    <property type="match status" value="1"/>
</dbReference>
<keyword evidence="7" id="KW-0808">Transferase</keyword>
<dbReference type="CDD" id="cd00833">
    <property type="entry name" value="PKS"/>
    <property type="match status" value="3"/>
</dbReference>
<dbReference type="InterPro" id="IPR014031">
    <property type="entry name" value="Ketoacyl_synth_C"/>
</dbReference>
<dbReference type="SMART" id="SM00823">
    <property type="entry name" value="PKS_PP"/>
    <property type="match status" value="3"/>
</dbReference>
<dbReference type="GO" id="GO:0004312">
    <property type="term" value="F:fatty acid synthase activity"/>
    <property type="evidence" value="ECO:0007669"/>
    <property type="project" value="TreeGrafter"/>
</dbReference>
<evidence type="ECO:0000256" key="4">
    <source>
        <dbReference type="ARBA" id="ARBA00022450"/>
    </source>
</evidence>
<feature type="domain" description="Ketosynthase family 3 (KS3)" evidence="13">
    <location>
        <begin position="434"/>
        <end position="872"/>
    </location>
</feature>
<comment type="pathway">
    <text evidence="3">Antibiotic biosynthesis; bacillaene biosynthesis.</text>
</comment>
<feature type="domain" description="Ketosynthase family 3 (KS3)" evidence="13">
    <location>
        <begin position="2229"/>
        <end position="2644"/>
    </location>
</feature>
<feature type="domain" description="Carrier" evidence="12">
    <location>
        <begin position="3592"/>
        <end position="3668"/>
    </location>
</feature>
<dbReference type="PANTHER" id="PTHR43775">
    <property type="entry name" value="FATTY ACID SYNTHASE"/>
    <property type="match status" value="1"/>
</dbReference>
<dbReference type="Gene3D" id="1.10.1200.10">
    <property type="entry name" value="ACP-like"/>
    <property type="match status" value="4"/>
</dbReference>
<dbReference type="SUPFAM" id="SSF53474">
    <property type="entry name" value="alpha/beta-Hydrolases"/>
    <property type="match status" value="1"/>
</dbReference>
<dbReference type="InterPro" id="IPR009081">
    <property type="entry name" value="PP-bd_ACP"/>
</dbReference>
<evidence type="ECO:0000256" key="10">
    <source>
        <dbReference type="PROSITE-ProRule" id="PRU01363"/>
    </source>
</evidence>
<evidence type="ECO:0000256" key="1">
    <source>
        <dbReference type="ARBA" id="ARBA00003299"/>
    </source>
</evidence>
<feature type="active site" description="Proton donor; for dehydratase activity" evidence="10">
    <location>
        <position position="3043"/>
    </location>
</feature>
<comment type="subcellular location">
    <subcellularLocation>
        <location evidence="2">Cytoplasm</location>
    </subcellularLocation>
</comment>
<dbReference type="PANTHER" id="PTHR43775:SF37">
    <property type="entry name" value="SI:DKEY-61P9.11"/>
    <property type="match status" value="1"/>
</dbReference>
<keyword evidence="8" id="KW-0677">Repeat</keyword>
<dbReference type="PROSITE" id="PS52019">
    <property type="entry name" value="PKS_MFAS_DH"/>
    <property type="match status" value="2"/>
</dbReference>
<dbReference type="InterPro" id="IPR042104">
    <property type="entry name" value="PKS_dehydratase_sf"/>
</dbReference>
<name>A0A2Z4MQ23_BREBE</name>
<dbReference type="InterPro" id="IPR050091">
    <property type="entry name" value="PKS_NRPS_Biosynth_Enz"/>
</dbReference>
<comment type="function">
    <text evidence="1">Involved in some intermediate steps for the synthesis of the antibiotic polyketide bacillaene which is involved in secondary metabolism.</text>
</comment>
<dbReference type="RefSeq" id="WP_048034926.1">
    <property type="nucleotide sequence ID" value="NZ_CP030117.1"/>
</dbReference>
<dbReference type="InterPro" id="IPR014030">
    <property type="entry name" value="Ketoacyl_synth_N"/>
</dbReference>
<feature type="compositionally biased region" description="Polar residues" evidence="11">
    <location>
        <begin position="1156"/>
        <end position="1167"/>
    </location>
</feature>
<keyword evidence="6" id="KW-0597">Phosphoprotein</keyword>
<evidence type="ECO:0000256" key="2">
    <source>
        <dbReference type="ARBA" id="ARBA00004496"/>
    </source>
</evidence>
<evidence type="ECO:0000259" key="12">
    <source>
        <dbReference type="PROSITE" id="PS50075"/>
    </source>
</evidence>
<dbReference type="InterPro" id="IPR029058">
    <property type="entry name" value="AB_hydrolase_fold"/>
</dbReference>
<evidence type="ECO:0000259" key="14">
    <source>
        <dbReference type="PROSITE" id="PS52019"/>
    </source>
</evidence>
<dbReference type="PROSITE" id="PS00606">
    <property type="entry name" value="KS3_1"/>
    <property type="match status" value="1"/>
</dbReference>
<dbReference type="InterPro" id="IPR020807">
    <property type="entry name" value="PKS_DH"/>
</dbReference>
<dbReference type="Pfam" id="PF21089">
    <property type="entry name" value="PKS_DH_N"/>
    <property type="match status" value="2"/>
</dbReference>
<keyword evidence="9" id="KW-0511">Multifunctional enzyme</keyword>
<dbReference type="GO" id="GO:0005886">
    <property type="term" value="C:plasma membrane"/>
    <property type="evidence" value="ECO:0007669"/>
    <property type="project" value="TreeGrafter"/>
</dbReference>
<dbReference type="InterPro" id="IPR016039">
    <property type="entry name" value="Thiolase-like"/>
</dbReference>
<dbReference type="PROSITE" id="PS52004">
    <property type="entry name" value="KS3_2"/>
    <property type="match status" value="3"/>
</dbReference>
<feature type="compositionally biased region" description="Polar residues" evidence="11">
    <location>
        <begin position="422"/>
        <end position="432"/>
    </location>
</feature>
<organism evidence="15 16">
    <name type="scientific">Brevibacillus brevis</name>
    <name type="common">Bacillus brevis</name>
    <dbReference type="NCBI Taxonomy" id="1393"/>
    <lineage>
        <taxon>Bacteria</taxon>
        <taxon>Bacillati</taxon>
        <taxon>Bacillota</taxon>
        <taxon>Bacilli</taxon>
        <taxon>Bacillales</taxon>
        <taxon>Paenibacillaceae</taxon>
        <taxon>Brevibacillus</taxon>
    </lineage>
</organism>
<feature type="region of interest" description="Disordered" evidence="11">
    <location>
        <begin position="2053"/>
        <end position="2079"/>
    </location>
</feature>
<feature type="domain" description="Carrier" evidence="12">
    <location>
        <begin position="2094"/>
        <end position="2171"/>
    </location>
</feature>
<dbReference type="Pfam" id="PF16197">
    <property type="entry name" value="KAsynt_C_assoc"/>
    <property type="match status" value="1"/>
</dbReference>
<evidence type="ECO:0000256" key="7">
    <source>
        <dbReference type="ARBA" id="ARBA00022679"/>
    </source>
</evidence>
<dbReference type="InterPro" id="IPR013968">
    <property type="entry name" value="PKS_KR"/>
</dbReference>
<feature type="region of interest" description="Disordered" evidence="11">
    <location>
        <begin position="1140"/>
        <end position="1167"/>
    </location>
</feature>
<feature type="active site" description="Proton acceptor; for dehydratase activity" evidence="10">
    <location>
        <position position="17"/>
    </location>
</feature>
<feature type="region of interest" description="Disordered" evidence="11">
    <location>
        <begin position="2816"/>
        <end position="2837"/>
    </location>
</feature>
<dbReference type="InterPro" id="IPR036291">
    <property type="entry name" value="NAD(P)-bd_dom_sf"/>
</dbReference>
<evidence type="ECO:0000256" key="11">
    <source>
        <dbReference type="SAM" id="MobiDB-lite"/>
    </source>
</evidence>
<dbReference type="Gene3D" id="1.10.1240.100">
    <property type="match status" value="2"/>
</dbReference>
<dbReference type="SMART" id="SM00822">
    <property type="entry name" value="PKS_KR"/>
    <property type="match status" value="2"/>
</dbReference>
<feature type="region of interest" description="C-terminal hotdog fold" evidence="10">
    <location>
        <begin position="129"/>
        <end position="276"/>
    </location>
</feature>
<feature type="region of interest" description="Disordered" evidence="11">
    <location>
        <begin position="280"/>
        <end position="306"/>
    </location>
</feature>